<comment type="similarity">
    <text evidence="8">Belongs to the TDD superfamily. DTWD1 family.</text>
</comment>
<dbReference type="AlphaFoldDB" id="A0A9W8DVU4"/>
<proteinExistence type="inferred from homology"/>
<evidence type="ECO:0000259" key="12">
    <source>
        <dbReference type="SMART" id="SM01144"/>
    </source>
</evidence>
<evidence type="ECO:0000256" key="1">
    <source>
        <dbReference type="ARBA" id="ARBA00004123"/>
    </source>
</evidence>
<evidence type="ECO:0000256" key="7">
    <source>
        <dbReference type="ARBA" id="ARBA00037050"/>
    </source>
</evidence>
<keyword evidence="14" id="KW-1185">Reference proteome</keyword>
<feature type="domain" description="DTW" evidence="12">
    <location>
        <begin position="43"/>
        <end position="233"/>
    </location>
</feature>
<reference evidence="13" key="1">
    <citation type="submission" date="2022-07" db="EMBL/GenBank/DDBJ databases">
        <title>Phylogenomic reconstructions and comparative analyses of Kickxellomycotina fungi.</title>
        <authorList>
            <person name="Reynolds N.K."/>
            <person name="Stajich J.E."/>
            <person name="Barry K."/>
            <person name="Grigoriev I.V."/>
            <person name="Crous P."/>
            <person name="Smith M.E."/>
        </authorList>
    </citation>
    <scope>NUCLEOTIDE SEQUENCE</scope>
    <source>
        <strain evidence="13">RSA 861</strain>
    </source>
</reference>
<dbReference type="GO" id="GO:0008033">
    <property type="term" value="P:tRNA processing"/>
    <property type="evidence" value="ECO:0007669"/>
    <property type="project" value="UniProtKB-KW"/>
</dbReference>
<evidence type="ECO:0000256" key="2">
    <source>
        <dbReference type="ARBA" id="ARBA00012386"/>
    </source>
</evidence>
<comment type="subcellular location">
    <subcellularLocation>
        <location evidence="1">Nucleus</location>
    </subcellularLocation>
</comment>
<accession>A0A9W8DVU4</accession>
<evidence type="ECO:0000256" key="10">
    <source>
        <dbReference type="ARBA" id="ARBA00042508"/>
    </source>
</evidence>
<comment type="function">
    <text evidence="7">Catalyzes the formation of 3-(3-amino-3-carboxypropyl)uridine (acp3U) at position 20 in the D-loop of several cytoplasmic tRNAs (acp3U(20)).</text>
</comment>
<dbReference type="Pfam" id="PF03942">
    <property type="entry name" value="DTW"/>
    <property type="match status" value="1"/>
</dbReference>
<keyword evidence="5" id="KW-0819">tRNA processing</keyword>
<evidence type="ECO:0000313" key="14">
    <source>
        <dbReference type="Proteomes" id="UP001150569"/>
    </source>
</evidence>
<keyword evidence="3" id="KW-0808">Transferase</keyword>
<dbReference type="OrthoDB" id="660555at2759"/>
<evidence type="ECO:0000256" key="3">
    <source>
        <dbReference type="ARBA" id="ARBA00022679"/>
    </source>
</evidence>
<evidence type="ECO:0000256" key="11">
    <source>
        <dbReference type="ARBA" id="ARBA00048718"/>
    </source>
</evidence>
<comment type="caution">
    <text evidence="13">The sequence shown here is derived from an EMBL/GenBank/DDBJ whole genome shotgun (WGS) entry which is preliminary data.</text>
</comment>
<keyword evidence="4" id="KW-0949">S-adenosyl-L-methionine</keyword>
<evidence type="ECO:0000256" key="8">
    <source>
        <dbReference type="ARBA" id="ARBA00038290"/>
    </source>
</evidence>
<sequence length="272" mass="31427">MSGQSTQAPPPASYSLDEIQTHPDGVLDECSGRYACPQCKKMVKFFCYHCYRVVGLARERIPTVRLPVQLTVFKHRQENAGKSTAVHAKVIAPSDVEIVTYPDTTLTISDPDRCLLLFPGPDARTLEEIDPKSFDHLLVIDGTWRQARSMAQFVPEFARLRKVTIQPRSTRFWRFQQFDTAHLATIEAIYFFYREYYEAYLASGPTPLPYAGQYDDLLFYYKYFYNMIQGHYRNNPKRSFSSRHKAGYIEYKSQSETEMMSEASLLTKASEK</sequence>
<dbReference type="EC" id="2.5.1.25" evidence="2"/>
<dbReference type="GO" id="GO:0016432">
    <property type="term" value="F:tRNA-uridine aminocarboxypropyltransferase activity"/>
    <property type="evidence" value="ECO:0007669"/>
    <property type="project" value="UniProtKB-EC"/>
</dbReference>
<evidence type="ECO:0000256" key="4">
    <source>
        <dbReference type="ARBA" id="ARBA00022691"/>
    </source>
</evidence>
<dbReference type="PANTHER" id="PTHR15627:SF8">
    <property type="entry name" value="TRNA-URIDINE AMINOCARBOXYPROPYLTRANSFERASE 1"/>
    <property type="match status" value="1"/>
</dbReference>
<evidence type="ECO:0000313" key="13">
    <source>
        <dbReference type="EMBL" id="KAJ1928181.1"/>
    </source>
</evidence>
<dbReference type="EMBL" id="JANBPT010000085">
    <property type="protein sequence ID" value="KAJ1928181.1"/>
    <property type="molecule type" value="Genomic_DNA"/>
</dbReference>
<keyword evidence="6" id="KW-0539">Nucleus</keyword>
<evidence type="ECO:0000256" key="9">
    <source>
        <dbReference type="ARBA" id="ARBA00039242"/>
    </source>
</evidence>
<name>A0A9W8DVU4_9FUNG</name>
<comment type="catalytic activity">
    <reaction evidence="11">
        <text>a uridine in tRNA + S-adenosyl-L-methionine = a 3-[(3S)-3-amino-3-carboxypropyl]uridine in tRNA + S-methyl-5'-thioadenosine + H(+)</text>
        <dbReference type="Rhea" id="RHEA:62432"/>
        <dbReference type="Rhea" id="RHEA-COMP:13339"/>
        <dbReference type="Rhea" id="RHEA-COMP:16092"/>
        <dbReference type="ChEBI" id="CHEBI:15378"/>
        <dbReference type="ChEBI" id="CHEBI:17509"/>
        <dbReference type="ChEBI" id="CHEBI:59789"/>
        <dbReference type="ChEBI" id="CHEBI:65315"/>
        <dbReference type="ChEBI" id="CHEBI:82930"/>
        <dbReference type="EC" id="2.5.1.25"/>
    </reaction>
</comment>
<evidence type="ECO:0000256" key="5">
    <source>
        <dbReference type="ARBA" id="ARBA00022694"/>
    </source>
</evidence>
<gene>
    <name evidence="13" type="ORF">IWQ60_002303</name>
</gene>
<dbReference type="PANTHER" id="PTHR15627">
    <property type="entry name" value="NATURAL KILLER CELL-SPECIFIC ANTIGEN KLIP1"/>
    <property type="match status" value="1"/>
</dbReference>
<dbReference type="InterPro" id="IPR051521">
    <property type="entry name" value="tRNA_Mod/Golgi_Maint"/>
</dbReference>
<dbReference type="InterPro" id="IPR005636">
    <property type="entry name" value="DTW"/>
</dbReference>
<organism evidence="13 14">
    <name type="scientific">Tieghemiomyces parasiticus</name>
    <dbReference type="NCBI Taxonomy" id="78921"/>
    <lineage>
        <taxon>Eukaryota</taxon>
        <taxon>Fungi</taxon>
        <taxon>Fungi incertae sedis</taxon>
        <taxon>Zoopagomycota</taxon>
        <taxon>Kickxellomycotina</taxon>
        <taxon>Dimargaritomycetes</taxon>
        <taxon>Dimargaritales</taxon>
        <taxon>Dimargaritaceae</taxon>
        <taxon>Tieghemiomyces</taxon>
    </lineage>
</organism>
<dbReference type="Proteomes" id="UP001150569">
    <property type="component" value="Unassembled WGS sequence"/>
</dbReference>
<evidence type="ECO:0000256" key="6">
    <source>
        <dbReference type="ARBA" id="ARBA00023242"/>
    </source>
</evidence>
<protein>
    <recommendedName>
        <fullName evidence="9">tRNA-uridine aminocarboxypropyltransferase 1</fullName>
        <ecNumber evidence="2">2.5.1.25</ecNumber>
    </recommendedName>
    <alternativeName>
        <fullName evidence="10">DTW domain-containing protein 1</fullName>
    </alternativeName>
</protein>
<dbReference type="SMART" id="SM01144">
    <property type="entry name" value="DTW"/>
    <property type="match status" value="1"/>
</dbReference>
<dbReference type="GO" id="GO:0005634">
    <property type="term" value="C:nucleus"/>
    <property type="evidence" value="ECO:0007669"/>
    <property type="project" value="UniProtKB-SubCell"/>
</dbReference>